<keyword evidence="1" id="KW-0732">Signal</keyword>
<evidence type="ECO:0000259" key="2">
    <source>
        <dbReference type="Pfam" id="PF05229"/>
    </source>
</evidence>
<gene>
    <name evidence="3" type="ORF">AB6713_15525</name>
</gene>
<dbReference type="InterPro" id="IPR007893">
    <property type="entry name" value="Spore_coat_U/FanG"/>
</dbReference>
<name>A0ABV4HTC9_9GAMM</name>
<dbReference type="PANTHER" id="PTHR37089:SF4">
    <property type="entry name" value="EXPORTED PROTEIN"/>
    <property type="match status" value="1"/>
</dbReference>
<dbReference type="SMART" id="SM00972">
    <property type="entry name" value="SCPU"/>
    <property type="match status" value="1"/>
</dbReference>
<evidence type="ECO:0000256" key="1">
    <source>
        <dbReference type="SAM" id="SignalP"/>
    </source>
</evidence>
<dbReference type="EMBL" id="JBFWIC010000025">
    <property type="protein sequence ID" value="MEZ0476009.1"/>
    <property type="molecule type" value="Genomic_DNA"/>
</dbReference>
<evidence type="ECO:0000313" key="3">
    <source>
        <dbReference type="EMBL" id="MEZ0476009.1"/>
    </source>
</evidence>
<feature type="signal peptide" evidence="1">
    <location>
        <begin position="1"/>
        <end position="24"/>
    </location>
</feature>
<organism evidence="3 4">
    <name type="scientific">Luteimonas salinilitoris</name>
    <dbReference type="NCBI Taxonomy" id="3237697"/>
    <lineage>
        <taxon>Bacteria</taxon>
        <taxon>Pseudomonadati</taxon>
        <taxon>Pseudomonadota</taxon>
        <taxon>Gammaproteobacteria</taxon>
        <taxon>Lysobacterales</taxon>
        <taxon>Lysobacteraceae</taxon>
        <taxon>Luteimonas</taxon>
    </lineage>
</organism>
<dbReference type="RefSeq" id="WP_370564799.1">
    <property type="nucleotide sequence ID" value="NZ_JBFWIB010000010.1"/>
</dbReference>
<sequence>MNIIKSLVAVSALACAALSSAAYAQSASTTFDVTITITSTCSIDAPAATDVDFGTNASTETDIDAAGQLNVNCTPGTDYDIALNEGLNAAGGGITARAMANGADLVPYQLYQDAGRSVVWGDTLDTNTLAGTGTGAVQALPVYGRVPSASFPAATYVDTVTATVTY</sequence>
<feature type="chain" id="PRO_5046161653" evidence="1">
    <location>
        <begin position="25"/>
        <end position="166"/>
    </location>
</feature>
<dbReference type="Pfam" id="PF05229">
    <property type="entry name" value="SCPU"/>
    <property type="match status" value="1"/>
</dbReference>
<dbReference type="Proteomes" id="UP001566331">
    <property type="component" value="Unassembled WGS sequence"/>
</dbReference>
<protein>
    <submittedName>
        <fullName evidence="3">Spore coat U domain-containing protein</fullName>
    </submittedName>
</protein>
<reference evidence="3 4" key="1">
    <citation type="submission" date="2024-07" db="EMBL/GenBank/DDBJ databases">
        <title>Luteimonas salilacus sp. nov., isolated from the shore soil of Salt Lake in Tibet of China.</title>
        <authorList>
            <person name="Zhang X."/>
            <person name="Li A."/>
        </authorList>
    </citation>
    <scope>NUCLEOTIDE SEQUENCE [LARGE SCALE GENOMIC DNA]</scope>
    <source>
        <strain evidence="3 4">B3-2-R+30</strain>
    </source>
</reference>
<feature type="domain" description="Spore coat protein U/FanG" evidence="2">
    <location>
        <begin position="29"/>
        <end position="163"/>
    </location>
</feature>
<comment type="caution">
    <text evidence="3">The sequence shown here is derived from an EMBL/GenBank/DDBJ whole genome shotgun (WGS) entry which is preliminary data.</text>
</comment>
<dbReference type="InterPro" id="IPR053167">
    <property type="entry name" value="Spore_coat_component"/>
</dbReference>
<proteinExistence type="predicted"/>
<accession>A0ABV4HTC9</accession>
<evidence type="ECO:0000313" key="4">
    <source>
        <dbReference type="Proteomes" id="UP001566331"/>
    </source>
</evidence>
<keyword evidence="4" id="KW-1185">Reference proteome</keyword>
<dbReference type="PANTHER" id="PTHR37089">
    <property type="entry name" value="PROTEIN U-RELATED"/>
    <property type="match status" value="1"/>
</dbReference>